<dbReference type="Proteomes" id="UP000327085">
    <property type="component" value="Unassembled WGS sequence"/>
</dbReference>
<evidence type="ECO:0000313" key="1">
    <source>
        <dbReference type="EMBL" id="VVA34717.1"/>
    </source>
</evidence>
<sequence>KIRLEFVRRGHPCLQGEDPADHPGHFLRLAGSLAQLCKEENSRLPGLALAERFGQLLQGEGPNSASWLETQPICRSWLEA</sequence>
<dbReference type="Gramene" id="VVA34717">
    <property type="protein sequence ID" value="VVA34717"/>
    <property type="gene ID" value="Prudul26B008226"/>
</dbReference>
<proteinExistence type="predicted"/>
<feature type="non-terminal residue" evidence="1">
    <location>
        <position position="1"/>
    </location>
</feature>
<gene>
    <name evidence="1" type="ORF">ALMOND_2B008226</name>
</gene>
<protein>
    <submittedName>
        <fullName evidence="1">Uncharacterized protein</fullName>
    </submittedName>
</protein>
<organism evidence="1 2">
    <name type="scientific">Prunus dulcis</name>
    <name type="common">Almond</name>
    <name type="synonym">Amygdalus dulcis</name>
    <dbReference type="NCBI Taxonomy" id="3755"/>
    <lineage>
        <taxon>Eukaryota</taxon>
        <taxon>Viridiplantae</taxon>
        <taxon>Streptophyta</taxon>
        <taxon>Embryophyta</taxon>
        <taxon>Tracheophyta</taxon>
        <taxon>Spermatophyta</taxon>
        <taxon>Magnoliopsida</taxon>
        <taxon>eudicotyledons</taxon>
        <taxon>Gunneridae</taxon>
        <taxon>Pentapetalae</taxon>
        <taxon>rosids</taxon>
        <taxon>fabids</taxon>
        <taxon>Rosales</taxon>
        <taxon>Rosaceae</taxon>
        <taxon>Amygdaloideae</taxon>
        <taxon>Amygdaleae</taxon>
        <taxon>Prunus</taxon>
    </lineage>
</organism>
<dbReference type="AlphaFoldDB" id="A0A5E4G4P1"/>
<name>A0A5E4G4P1_PRUDU</name>
<accession>A0A5E4G4P1</accession>
<dbReference type="EMBL" id="CABIKO010000348">
    <property type="protein sequence ID" value="VVA34717.1"/>
    <property type="molecule type" value="Genomic_DNA"/>
</dbReference>
<reference evidence="2" key="1">
    <citation type="journal article" date="2020" name="Plant J.">
        <title>Transposons played a major role in the diversification between the closely related almond and peach genomes: results from the almond genome sequence.</title>
        <authorList>
            <person name="Alioto T."/>
            <person name="Alexiou K.G."/>
            <person name="Bardil A."/>
            <person name="Barteri F."/>
            <person name="Castanera R."/>
            <person name="Cruz F."/>
            <person name="Dhingra A."/>
            <person name="Duval H."/>
            <person name="Fernandez I Marti A."/>
            <person name="Frias L."/>
            <person name="Galan B."/>
            <person name="Garcia J.L."/>
            <person name="Howad W."/>
            <person name="Gomez-Garrido J."/>
            <person name="Gut M."/>
            <person name="Julca I."/>
            <person name="Morata J."/>
            <person name="Puigdomenech P."/>
            <person name="Ribeca P."/>
            <person name="Rubio Cabetas M.J."/>
            <person name="Vlasova A."/>
            <person name="Wirthensohn M."/>
            <person name="Garcia-Mas J."/>
            <person name="Gabaldon T."/>
            <person name="Casacuberta J.M."/>
            <person name="Arus P."/>
        </authorList>
    </citation>
    <scope>NUCLEOTIDE SEQUENCE [LARGE SCALE GENOMIC DNA]</scope>
    <source>
        <strain evidence="2">cv. Texas</strain>
    </source>
</reference>
<dbReference type="InParanoid" id="A0A5E4G4P1"/>
<evidence type="ECO:0000313" key="2">
    <source>
        <dbReference type="Proteomes" id="UP000327085"/>
    </source>
</evidence>